<reference evidence="2 3" key="1">
    <citation type="journal article" date="2018" name="Biotechnol. Biofuels">
        <title>Integrative visual omics of the white-rot fungus Polyporus brumalis exposes the biotechnological potential of its oxidative enzymes for delignifying raw plant biomass.</title>
        <authorList>
            <person name="Miyauchi S."/>
            <person name="Rancon A."/>
            <person name="Drula E."/>
            <person name="Hage H."/>
            <person name="Chaduli D."/>
            <person name="Favel A."/>
            <person name="Grisel S."/>
            <person name="Henrissat B."/>
            <person name="Herpoel-Gimbert I."/>
            <person name="Ruiz-Duenas F.J."/>
            <person name="Chevret D."/>
            <person name="Hainaut M."/>
            <person name="Lin J."/>
            <person name="Wang M."/>
            <person name="Pangilinan J."/>
            <person name="Lipzen A."/>
            <person name="Lesage-Meessen L."/>
            <person name="Navarro D."/>
            <person name="Riley R."/>
            <person name="Grigoriev I.V."/>
            <person name="Zhou S."/>
            <person name="Raouche S."/>
            <person name="Rosso M.N."/>
        </authorList>
    </citation>
    <scope>NUCLEOTIDE SEQUENCE [LARGE SCALE GENOMIC DNA]</scope>
    <source>
        <strain evidence="2 3">BRFM 1820</strain>
    </source>
</reference>
<dbReference type="OrthoDB" id="5579860at2759"/>
<evidence type="ECO:0000313" key="2">
    <source>
        <dbReference type="EMBL" id="RDX46912.1"/>
    </source>
</evidence>
<sequence>MELLYASFHHTTLSAGLVDNAFCQADVFRATVQPSGTVVALKVARVSGKVQRTPLAHEGRVIQLLQGHPAVPTLVGYGRDPHFDYLAMELLGGTLKKQIQEKVEALRISTVARIAEQLLSALEHLASHGVVHRDINPANILLCPSDPSRIRLIDYGITRVLRPFSQESVRRFNASGQPLLVGTPDWCSLRVHDGYDPRSRDDLESVAYTVTFLLFGGLPWRPPPGRESLERHISRIHVFKKIFGSAHLAKFPTVFAELLDVARSGSGDIKDDIAALRAKMLLLARQSGEANTDPLDWSTVASSAFDAYVNPDIVQDEQGQQQEHEQERTLHGQTDADLFDMSYTAELWDNQNHTRDASLTFPAEEHAVLDDTLPRIVAVRVKPA</sequence>
<evidence type="ECO:0000313" key="3">
    <source>
        <dbReference type="Proteomes" id="UP000256964"/>
    </source>
</evidence>
<dbReference type="Proteomes" id="UP000256964">
    <property type="component" value="Unassembled WGS sequence"/>
</dbReference>
<organism evidence="2 3">
    <name type="scientific">Lentinus brumalis</name>
    <dbReference type="NCBI Taxonomy" id="2498619"/>
    <lineage>
        <taxon>Eukaryota</taxon>
        <taxon>Fungi</taxon>
        <taxon>Dikarya</taxon>
        <taxon>Basidiomycota</taxon>
        <taxon>Agaricomycotina</taxon>
        <taxon>Agaricomycetes</taxon>
        <taxon>Polyporales</taxon>
        <taxon>Polyporaceae</taxon>
        <taxon>Lentinus</taxon>
    </lineage>
</organism>
<dbReference type="STRING" id="139420.A0A371D330"/>
<gene>
    <name evidence="2" type="ORF">OH76DRAFT_1406517</name>
</gene>
<dbReference type="Pfam" id="PF00069">
    <property type="entry name" value="Pkinase"/>
    <property type="match status" value="1"/>
</dbReference>
<name>A0A371D330_9APHY</name>
<protein>
    <submittedName>
        <fullName evidence="2">Kinase-like protein</fullName>
    </submittedName>
</protein>
<feature type="domain" description="Protein kinase" evidence="1">
    <location>
        <begin position="1"/>
        <end position="282"/>
    </location>
</feature>
<accession>A0A371D330</accession>
<dbReference type="PROSITE" id="PS50011">
    <property type="entry name" value="PROTEIN_KINASE_DOM"/>
    <property type="match status" value="1"/>
</dbReference>
<keyword evidence="3" id="KW-1185">Reference proteome</keyword>
<dbReference type="SUPFAM" id="SSF56112">
    <property type="entry name" value="Protein kinase-like (PK-like)"/>
    <property type="match status" value="1"/>
</dbReference>
<dbReference type="AlphaFoldDB" id="A0A371D330"/>
<dbReference type="GO" id="GO:0004672">
    <property type="term" value="F:protein kinase activity"/>
    <property type="evidence" value="ECO:0007669"/>
    <property type="project" value="InterPro"/>
</dbReference>
<dbReference type="EMBL" id="KZ857423">
    <property type="protein sequence ID" value="RDX46912.1"/>
    <property type="molecule type" value="Genomic_DNA"/>
</dbReference>
<dbReference type="InterPro" id="IPR000719">
    <property type="entry name" value="Prot_kinase_dom"/>
</dbReference>
<dbReference type="Gene3D" id="1.10.510.10">
    <property type="entry name" value="Transferase(Phosphotransferase) domain 1"/>
    <property type="match status" value="1"/>
</dbReference>
<dbReference type="InterPro" id="IPR011009">
    <property type="entry name" value="Kinase-like_dom_sf"/>
</dbReference>
<dbReference type="PANTHER" id="PTHR11909">
    <property type="entry name" value="CASEIN KINASE-RELATED"/>
    <property type="match status" value="1"/>
</dbReference>
<evidence type="ECO:0000259" key="1">
    <source>
        <dbReference type="PROSITE" id="PS50011"/>
    </source>
</evidence>
<dbReference type="InterPro" id="IPR050235">
    <property type="entry name" value="CK1_Ser-Thr_kinase"/>
</dbReference>
<proteinExistence type="predicted"/>
<dbReference type="GO" id="GO:0005524">
    <property type="term" value="F:ATP binding"/>
    <property type="evidence" value="ECO:0007669"/>
    <property type="project" value="InterPro"/>
</dbReference>